<evidence type="ECO:0000256" key="6">
    <source>
        <dbReference type="ARBA" id="ARBA00023004"/>
    </source>
</evidence>
<dbReference type="PRINTS" id="PR00463">
    <property type="entry name" value="EP450I"/>
</dbReference>
<protein>
    <submittedName>
        <fullName evidence="11">Trichodiene oxygenase</fullName>
    </submittedName>
</protein>
<dbReference type="InterPro" id="IPR050121">
    <property type="entry name" value="Cytochrome_P450_monoxygenase"/>
</dbReference>
<evidence type="ECO:0000256" key="1">
    <source>
        <dbReference type="ARBA" id="ARBA00001971"/>
    </source>
</evidence>
<dbReference type="eggNOG" id="KOG0159">
    <property type="taxonomic scope" value="Eukaryota"/>
</dbReference>
<evidence type="ECO:0000256" key="4">
    <source>
        <dbReference type="ARBA" id="ARBA00022723"/>
    </source>
</evidence>
<comment type="cofactor">
    <cofactor evidence="1 8">
        <name>heme</name>
        <dbReference type="ChEBI" id="CHEBI:30413"/>
    </cofactor>
</comment>
<keyword evidence="12" id="KW-1185">Reference proteome</keyword>
<keyword evidence="6 8" id="KW-0408">Iron</keyword>
<dbReference type="VEuPathDB" id="FungiDB:CLCR_03432"/>
<keyword evidence="7 9" id="KW-0503">Monooxygenase</keyword>
<dbReference type="GO" id="GO:0016705">
    <property type="term" value="F:oxidoreductase activity, acting on paired donors, with incorporation or reduction of molecular oxygen"/>
    <property type="evidence" value="ECO:0007669"/>
    <property type="project" value="InterPro"/>
</dbReference>
<accession>A0A1C1CGL7</accession>
<evidence type="ECO:0000256" key="8">
    <source>
        <dbReference type="PIRSR" id="PIRSR602401-1"/>
    </source>
</evidence>
<sequence length="468" mass="52800">MDHLPFVLTSVGVLLATYLLSLCTYRLYFSPVSHIPGPSLAKITYWYEFYYDVLLKGQYTFKIKRLHDKYGPIIRINPHEVHIQNPDFCEVVYADDSRCKRDKWSWSCRQYGLPLSTLATVGHDHHRLRWGALDPFFSKARVRSLQPVLEDVARKLLARFEEFQMLGESLPIYLAFAALTNDIAEQYVLGRNDKRALARDFDPSFYEASLASSATGYLTKHFPFITKLTQFVPDNLTILMKPATASYVKLRRDIKAQIEQIIRTENSGDDHTKSDTSRPSSHQHTLIHEILRSDLPDAEKSPARIMQDIQATVTAGTLATAAALSYTLFSLLSHPQLLRRLRTELHAAMPNPTVLPSLAVLEQLPFLTACIKEGLRLGIGANSRLQRIDPVNPIVFTAADRTEGKSRTYVLPAGTPLSMTGLLVHFGRDTFRNPGAFDPDRWLGSSTLDRYLVAFSKGPRQCVGIHLA</sequence>
<gene>
    <name evidence="11" type="primary">TRI4</name>
    <name evidence="11" type="ORF">CLCR_03432</name>
</gene>
<dbReference type="GO" id="GO:0020037">
    <property type="term" value="F:heme binding"/>
    <property type="evidence" value="ECO:0007669"/>
    <property type="project" value="InterPro"/>
</dbReference>
<dbReference type="InterPro" id="IPR017972">
    <property type="entry name" value="Cyt_P450_CS"/>
</dbReference>
<dbReference type="CDD" id="cd11062">
    <property type="entry name" value="CYP58-like"/>
    <property type="match status" value="1"/>
</dbReference>
<dbReference type="EMBL" id="LGRB01000013">
    <property type="protein sequence ID" value="OCT47606.1"/>
    <property type="molecule type" value="Genomic_DNA"/>
</dbReference>
<dbReference type="Pfam" id="PF00067">
    <property type="entry name" value="p450"/>
    <property type="match status" value="1"/>
</dbReference>
<dbReference type="InterPro" id="IPR001128">
    <property type="entry name" value="Cyt_P450"/>
</dbReference>
<proteinExistence type="inferred from homology"/>
<feature type="compositionally biased region" description="Basic and acidic residues" evidence="10">
    <location>
        <begin position="266"/>
        <end position="276"/>
    </location>
</feature>
<dbReference type="STRING" id="86049.A0A1C1CGL7"/>
<organism evidence="11 12">
    <name type="scientific">Cladophialophora carrionii</name>
    <dbReference type="NCBI Taxonomy" id="86049"/>
    <lineage>
        <taxon>Eukaryota</taxon>
        <taxon>Fungi</taxon>
        <taxon>Dikarya</taxon>
        <taxon>Ascomycota</taxon>
        <taxon>Pezizomycotina</taxon>
        <taxon>Eurotiomycetes</taxon>
        <taxon>Chaetothyriomycetidae</taxon>
        <taxon>Chaetothyriales</taxon>
        <taxon>Herpotrichiellaceae</taxon>
        <taxon>Cladophialophora</taxon>
    </lineage>
</organism>
<feature type="binding site" description="axial binding residue" evidence="8">
    <location>
        <position position="462"/>
    </location>
    <ligand>
        <name>heme</name>
        <dbReference type="ChEBI" id="CHEBI:30413"/>
    </ligand>
    <ligandPart>
        <name>Fe</name>
        <dbReference type="ChEBI" id="CHEBI:18248"/>
    </ligandPart>
</feature>
<dbReference type="SUPFAM" id="SSF48264">
    <property type="entry name" value="Cytochrome P450"/>
    <property type="match status" value="1"/>
</dbReference>
<dbReference type="GO" id="GO:0005506">
    <property type="term" value="F:iron ion binding"/>
    <property type="evidence" value="ECO:0007669"/>
    <property type="project" value="InterPro"/>
</dbReference>
<dbReference type="AlphaFoldDB" id="A0A1C1CGL7"/>
<keyword evidence="3 8" id="KW-0349">Heme</keyword>
<evidence type="ECO:0000256" key="2">
    <source>
        <dbReference type="ARBA" id="ARBA00010617"/>
    </source>
</evidence>
<feature type="region of interest" description="Disordered" evidence="10">
    <location>
        <begin position="262"/>
        <end position="285"/>
    </location>
</feature>
<evidence type="ECO:0000313" key="11">
    <source>
        <dbReference type="EMBL" id="OCT47606.1"/>
    </source>
</evidence>
<dbReference type="PANTHER" id="PTHR24305:SF157">
    <property type="entry name" value="N-ACETYLTRYPTOPHAN 6-HYDROXYLASE IVOC-RELATED"/>
    <property type="match status" value="1"/>
</dbReference>
<evidence type="ECO:0000256" key="3">
    <source>
        <dbReference type="ARBA" id="ARBA00022617"/>
    </source>
</evidence>
<dbReference type="GO" id="GO:0004497">
    <property type="term" value="F:monooxygenase activity"/>
    <property type="evidence" value="ECO:0007669"/>
    <property type="project" value="UniProtKB-KW"/>
</dbReference>
<name>A0A1C1CGL7_9EURO</name>
<reference evidence="12" key="1">
    <citation type="submission" date="2015-07" db="EMBL/GenBank/DDBJ databases">
        <authorList>
            <person name="Teixeira M.M."/>
            <person name="Souza R.C."/>
            <person name="Almeida L.G."/>
            <person name="Vicente V.A."/>
            <person name="de Hoog S."/>
            <person name="Bocca A.L."/>
            <person name="de Almeida S.R."/>
            <person name="Vasconcelos A.T."/>
            <person name="Felipe M.S."/>
        </authorList>
    </citation>
    <scope>NUCLEOTIDE SEQUENCE [LARGE SCALE GENOMIC DNA]</scope>
    <source>
        <strain evidence="12">KSF</strain>
    </source>
</reference>
<dbReference type="Proteomes" id="UP000094526">
    <property type="component" value="Unassembled WGS sequence"/>
</dbReference>
<dbReference type="VEuPathDB" id="FungiDB:G647_01780"/>
<evidence type="ECO:0000256" key="9">
    <source>
        <dbReference type="RuleBase" id="RU000461"/>
    </source>
</evidence>
<evidence type="ECO:0000256" key="10">
    <source>
        <dbReference type="SAM" id="MobiDB-lite"/>
    </source>
</evidence>
<keyword evidence="4 8" id="KW-0479">Metal-binding</keyword>
<dbReference type="InterPro" id="IPR036396">
    <property type="entry name" value="Cyt_P450_sf"/>
</dbReference>
<dbReference type="InterPro" id="IPR002401">
    <property type="entry name" value="Cyt_P450_E_grp-I"/>
</dbReference>
<comment type="caution">
    <text evidence="11">The sequence shown here is derived from an EMBL/GenBank/DDBJ whole genome shotgun (WGS) entry which is preliminary data.</text>
</comment>
<dbReference type="OrthoDB" id="3945418at2759"/>
<evidence type="ECO:0000313" key="12">
    <source>
        <dbReference type="Proteomes" id="UP000094526"/>
    </source>
</evidence>
<dbReference type="PANTHER" id="PTHR24305">
    <property type="entry name" value="CYTOCHROME P450"/>
    <property type="match status" value="1"/>
</dbReference>
<evidence type="ECO:0000256" key="5">
    <source>
        <dbReference type="ARBA" id="ARBA00023002"/>
    </source>
</evidence>
<comment type="similarity">
    <text evidence="2 9">Belongs to the cytochrome P450 family.</text>
</comment>
<dbReference type="Gene3D" id="1.10.630.10">
    <property type="entry name" value="Cytochrome P450"/>
    <property type="match status" value="1"/>
</dbReference>
<dbReference type="PROSITE" id="PS00086">
    <property type="entry name" value="CYTOCHROME_P450"/>
    <property type="match status" value="1"/>
</dbReference>
<keyword evidence="5 9" id="KW-0560">Oxidoreductase</keyword>
<dbReference type="PRINTS" id="PR00385">
    <property type="entry name" value="P450"/>
</dbReference>
<evidence type="ECO:0000256" key="7">
    <source>
        <dbReference type="ARBA" id="ARBA00023033"/>
    </source>
</evidence>